<dbReference type="EMBL" id="AP003517">
    <property type="protein sequence ID" value="BAD37330.1"/>
    <property type="molecule type" value="Genomic_DNA"/>
</dbReference>
<gene>
    <name evidence="1" type="primary">OSJNBa0062J02.23</name>
</gene>
<reference evidence="2" key="2">
    <citation type="journal article" date="2008" name="Nucleic Acids Res.">
        <title>The rice annotation project database (RAP-DB): 2008 update.</title>
        <authorList>
            <consortium name="The rice annotation project (RAP)"/>
        </authorList>
    </citation>
    <scope>GENOME REANNOTATION</scope>
    <source>
        <strain evidence="2">cv. Nipponbare</strain>
    </source>
</reference>
<name>Q67WY9_ORYSJ</name>
<dbReference type="AlphaFoldDB" id="Q67WY9"/>
<proteinExistence type="predicted"/>
<protein>
    <submittedName>
        <fullName evidence="1">Uncharacterized protein</fullName>
    </submittedName>
</protein>
<evidence type="ECO:0000313" key="1">
    <source>
        <dbReference type="EMBL" id="BAD37330.1"/>
    </source>
</evidence>
<reference evidence="2" key="1">
    <citation type="journal article" date="2005" name="Nature">
        <title>The map-based sequence of the rice genome.</title>
        <authorList>
            <consortium name="International rice genome sequencing project (IRGSP)"/>
            <person name="Matsumoto T."/>
            <person name="Wu J."/>
            <person name="Kanamori H."/>
            <person name="Katayose Y."/>
            <person name="Fujisawa M."/>
            <person name="Namiki N."/>
            <person name="Mizuno H."/>
            <person name="Yamamoto K."/>
            <person name="Antonio B.A."/>
            <person name="Baba T."/>
            <person name="Sakata K."/>
            <person name="Nagamura Y."/>
            <person name="Aoki H."/>
            <person name="Arikawa K."/>
            <person name="Arita K."/>
            <person name="Bito T."/>
            <person name="Chiden Y."/>
            <person name="Fujitsuka N."/>
            <person name="Fukunaka R."/>
            <person name="Hamada M."/>
            <person name="Harada C."/>
            <person name="Hayashi A."/>
            <person name="Hijishita S."/>
            <person name="Honda M."/>
            <person name="Hosokawa S."/>
            <person name="Ichikawa Y."/>
            <person name="Idonuma A."/>
            <person name="Iijima M."/>
            <person name="Ikeda M."/>
            <person name="Ikeno M."/>
            <person name="Ito K."/>
            <person name="Ito S."/>
            <person name="Ito T."/>
            <person name="Ito Y."/>
            <person name="Ito Y."/>
            <person name="Iwabuchi A."/>
            <person name="Kamiya K."/>
            <person name="Karasawa W."/>
            <person name="Kurita K."/>
            <person name="Katagiri S."/>
            <person name="Kikuta A."/>
            <person name="Kobayashi H."/>
            <person name="Kobayashi N."/>
            <person name="Machita K."/>
            <person name="Maehara T."/>
            <person name="Masukawa M."/>
            <person name="Mizubayashi T."/>
            <person name="Mukai Y."/>
            <person name="Nagasaki H."/>
            <person name="Nagata Y."/>
            <person name="Naito S."/>
            <person name="Nakashima M."/>
            <person name="Nakama Y."/>
            <person name="Nakamichi Y."/>
            <person name="Nakamura M."/>
            <person name="Meguro A."/>
            <person name="Negishi M."/>
            <person name="Ohta I."/>
            <person name="Ohta T."/>
            <person name="Okamoto M."/>
            <person name="Ono N."/>
            <person name="Saji S."/>
            <person name="Sakaguchi M."/>
            <person name="Sakai K."/>
            <person name="Shibata M."/>
            <person name="Shimokawa T."/>
            <person name="Song J."/>
            <person name="Takazaki Y."/>
            <person name="Terasawa K."/>
            <person name="Tsugane M."/>
            <person name="Tsuji K."/>
            <person name="Ueda S."/>
            <person name="Waki K."/>
            <person name="Yamagata H."/>
            <person name="Yamamoto M."/>
            <person name="Yamamoto S."/>
            <person name="Yamane H."/>
            <person name="Yoshiki S."/>
            <person name="Yoshihara R."/>
            <person name="Yukawa K."/>
            <person name="Zhong H."/>
            <person name="Yano M."/>
            <person name="Yuan Q."/>
            <person name="Ouyang S."/>
            <person name="Liu J."/>
            <person name="Jones K.M."/>
            <person name="Gansberger K."/>
            <person name="Moffat K."/>
            <person name="Hill J."/>
            <person name="Bera J."/>
            <person name="Fadrosh D."/>
            <person name="Jin S."/>
            <person name="Johri S."/>
            <person name="Kim M."/>
            <person name="Overton L."/>
            <person name="Reardon M."/>
            <person name="Tsitrin T."/>
            <person name="Vuong H."/>
            <person name="Weaver B."/>
            <person name="Ciecko A."/>
            <person name="Tallon L."/>
            <person name="Jackson J."/>
            <person name="Pai G."/>
            <person name="Aken S.V."/>
            <person name="Utterback T."/>
            <person name="Reidmuller S."/>
            <person name="Feldblyum T."/>
            <person name="Hsiao J."/>
            <person name="Zismann V."/>
            <person name="Iobst S."/>
            <person name="de Vazeille A.R."/>
            <person name="Buell C.R."/>
            <person name="Ying K."/>
            <person name="Li Y."/>
            <person name="Lu T."/>
            <person name="Huang Y."/>
            <person name="Zhao Q."/>
            <person name="Feng Q."/>
            <person name="Zhang L."/>
            <person name="Zhu J."/>
            <person name="Weng Q."/>
            <person name="Mu J."/>
            <person name="Lu Y."/>
            <person name="Fan D."/>
            <person name="Liu Y."/>
            <person name="Guan J."/>
            <person name="Zhang Y."/>
            <person name="Yu S."/>
            <person name="Liu X."/>
            <person name="Zhang Y."/>
            <person name="Hong G."/>
            <person name="Han B."/>
            <person name="Choisne N."/>
            <person name="Demange N."/>
            <person name="Orjeda G."/>
            <person name="Samain S."/>
            <person name="Cattolico L."/>
            <person name="Pelletier E."/>
            <person name="Couloux A."/>
            <person name="Segurens B."/>
            <person name="Wincker P."/>
            <person name="D'Hont A."/>
            <person name="Scarpelli C."/>
            <person name="Weissenbach J."/>
            <person name="Salanoubat M."/>
            <person name="Quetier F."/>
            <person name="Yu Y."/>
            <person name="Kim H.R."/>
            <person name="Rambo T."/>
            <person name="Currie J."/>
            <person name="Collura K."/>
            <person name="Luo M."/>
            <person name="Yang T."/>
            <person name="Ammiraju J.S.S."/>
            <person name="Engler F."/>
            <person name="Soderlund C."/>
            <person name="Wing R.A."/>
            <person name="Palmer L.E."/>
            <person name="de la Bastide M."/>
            <person name="Spiegel L."/>
            <person name="Nascimento L."/>
            <person name="Zutavern T."/>
            <person name="O'Shaughnessy A."/>
            <person name="Dike S."/>
            <person name="Dedhia N."/>
            <person name="Preston R."/>
            <person name="Balija V."/>
            <person name="McCombie W.R."/>
            <person name="Chow T."/>
            <person name="Chen H."/>
            <person name="Chung M."/>
            <person name="Chen C."/>
            <person name="Shaw J."/>
            <person name="Wu H."/>
            <person name="Hsiao K."/>
            <person name="Chao Y."/>
            <person name="Chu M."/>
            <person name="Cheng C."/>
            <person name="Hour A."/>
            <person name="Lee P."/>
            <person name="Lin S."/>
            <person name="Lin Y."/>
            <person name="Liou J."/>
            <person name="Liu S."/>
            <person name="Hsing Y."/>
            <person name="Raghuvanshi S."/>
            <person name="Mohanty A."/>
            <person name="Bharti A.K."/>
            <person name="Gaur A."/>
            <person name="Gupta V."/>
            <person name="Kumar D."/>
            <person name="Ravi V."/>
            <person name="Vij S."/>
            <person name="Kapur A."/>
            <person name="Khurana P."/>
            <person name="Khurana P."/>
            <person name="Khurana J.P."/>
            <person name="Tyagi A.K."/>
            <person name="Gaikwad K."/>
            <person name="Singh A."/>
            <person name="Dalal V."/>
            <person name="Srivastava S."/>
            <person name="Dixit A."/>
            <person name="Pal A.K."/>
            <person name="Ghazi I.A."/>
            <person name="Yadav M."/>
            <person name="Pandit A."/>
            <person name="Bhargava A."/>
            <person name="Sureshbabu K."/>
            <person name="Batra K."/>
            <person name="Sharma T.R."/>
            <person name="Mohapatra T."/>
            <person name="Singh N.K."/>
            <person name="Messing J."/>
            <person name="Nelson A.B."/>
            <person name="Fuks G."/>
            <person name="Kavchok S."/>
            <person name="Keizer G."/>
            <person name="Linton E."/>
            <person name="Llaca V."/>
            <person name="Song R."/>
            <person name="Tanyolac B."/>
            <person name="Young S."/>
            <person name="Ho-Il K."/>
            <person name="Hahn J.H."/>
            <person name="Sangsakoo G."/>
            <person name="Vanavichit A."/>
            <person name="de Mattos Luiz.A.T."/>
            <person name="Zimmer P.D."/>
            <person name="Malone G."/>
            <person name="Dellagostin O."/>
            <person name="de Oliveira A.C."/>
            <person name="Bevan M."/>
            <person name="Bancroft I."/>
            <person name="Minx P."/>
            <person name="Cordum H."/>
            <person name="Wilson R."/>
            <person name="Cheng Z."/>
            <person name="Jin W."/>
            <person name="Jiang J."/>
            <person name="Leong S.A."/>
            <person name="Iwama H."/>
            <person name="Gojobori T."/>
            <person name="Itoh T."/>
            <person name="Niimura Y."/>
            <person name="Fujii Y."/>
            <person name="Habara T."/>
            <person name="Sakai H."/>
            <person name="Sato Y."/>
            <person name="Wilson G."/>
            <person name="Kumar K."/>
            <person name="McCouch S."/>
            <person name="Juretic N."/>
            <person name="Hoen D."/>
            <person name="Wright S."/>
            <person name="Bruskiewich R."/>
            <person name="Bureau T."/>
            <person name="Miyao A."/>
            <person name="Hirochika H."/>
            <person name="Nishikawa T."/>
            <person name="Kadowaki K."/>
            <person name="Sugiura M."/>
            <person name="Burr B."/>
            <person name="Sasaki T."/>
        </authorList>
    </citation>
    <scope>NUCLEOTIDE SEQUENCE [LARGE SCALE GENOMIC DNA]</scope>
    <source>
        <strain evidence="2">cv. Nipponbare</strain>
    </source>
</reference>
<evidence type="ECO:0000313" key="2">
    <source>
        <dbReference type="Proteomes" id="UP000000763"/>
    </source>
</evidence>
<dbReference type="Proteomes" id="UP000000763">
    <property type="component" value="Chromosome 6"/>
</dbReference>
<accession>Q67WY9</accession>
<sequence>MGSITGVHRVGLVSLLFSRARDRASPGYGPATAFLAGRPVFGWHAPTTAQMRRRAGDGWLGFFPCHPRVDDAGRV</sequence>
<organism evidence="1 2">
    <name type="scientific">Oryza sativa subsp. japonica</name>
    <name type="common">Rice</name>
    <dbReference type="NCBI Taxonomy" id="39947"/>
    <lineage>
        <taxon>Eukaryota</taxon>
        <taxon>Viridiplantae</taxon>
        <taxon>Streptophyta</taxon>
        <taxon>Embryophyta</taxon>
        <taxon>Tracheophyta</taxon>
        <taxon>Spermatophyta</taxon>
        <taxon>Magnoliopsida</taxon>
        <taxon>Liliopsida</taxon>
        <taxon>Poales</taxon>
        <taxon>Poaceae</taxon>
        <taxon>BOP clade</taxon>
        <taxon>Oryzoideae</taxon>
        <taxon>Oryzeae</taxon>
        <taxon>Oryzinae</taxon>
        <taxon>Oryza</taxon>
        <taxon>Oryza sativa</taxon>
    </lineage>
</organism>